<dbReference type="SUPFAM" id="SSF52540">
    <property type="entry name" value="P-loop containing nucleoside triphosphate hydrolases"/>
    <property type="match status" value="1"/>
</dbReference>
<accession>A0A5K7ZRA6</accession>
<dbReference type="GO" id="GO:0006260">
    <property type="term" value="P:DNA replication"/>
    <property type="evidence" value="ECO:0007669"/>
    <property type="project" value="TreeGrafter"/>
</dbReference>
<dbReference type="PIRSF" id="PIRSF003073">
    <property type="entry name" value="DNAC_TnpB_IstB"/>
    <property type="match status" value="1"/>
</dbReference>
<evidence type="ECO:0000259" key="4">
    <source>
        <dbReference type="SMART" id="SM00382"/>
    </source>
</evidence>
<dbReference type="EMBL" id="AP021876">
    <property type="protein sequence ID" value="BBO80953.1"/>
    <property type="molecule type" value="Genomic_DNA"/>
</dbReference>
<proteinExistence type="inferred from homology"/>
<dbReference type="KEGG" id="dov:DSCO28_15190"/>
<dbReference type="InterPro" id="IPR047661">
    <property type="entry name" value="IstB"/>
</dbReference>
<dbReference type="Pfam" id="PF01695">
    <property type="entry name" value="IstB_IS21"/>
    <property type="match status" value="1"/>
</dbReference>
<dbReference type="InterPro" id="IPR028350">
    <property type="entry name" value="DNAC/IstB-like"/>
</dbReference>
<name>A0A5K7ZRA6_9BACT</name>
<keyword evidence="2" id="KW-0547">Nucleotide-binding</keyword>
<evidence type="ECO:0000256" key="2">
    <source>
        <dbReference type="ARBA" id="ARBA00022741"/>
    </source>
</evidence>
<reference evidence="5 6" key="1">
    <citation type="submission" date="2019-11" db="EMBL/GenBank/DDBJ databases">
        <title>Comparative genomics of hydrocarbon-degrading Desulfosarcina strains.</title>
        <authorList>
            <person name="Watanabe M."/>
            <person name="Kojima H."/>
            <person name="Fukui M."/>
        </authorList>
    </citation>
    <scope>NUCLEOTIDE SEQUENCE [LARGE SCALE GENOMIC DNA]</scope>
    <source>
        <strain evidence="5 6">28bB2T</strain>
    </source>
</reference>
<evidence type="ECO:0000313" key="6">
    <source>
        <dbReference type="Proteomes" id="UP000425960"/>
    </source>
</evidence>
<dbReference type="Proteomes" id="UP000425960">
    <property type="component" value="Chromosome"/>
</dbReference>
<keyword evidence="3 5" id="KW-0067">ATP-binding</keyword>
<organism evidence="5 6">
    <name type="scientific">Desulfosarcina ovata subsp. sediminis</name>
    <dbReference type="NCBI Taxonomy" id="885957"/>
    <lineage>
        <taxon>Bacteria</taxon>
        <taxon>Pseudomonadati</taxon>
        <taxon>Thermodesulfobacteriota</taxon>
        <taxon>Desulfobacteria</taxon>
        <taxon>Desulfobacterales</taxon>
        <taxon>Desulfosarcinaceae</taxon>
        <taxon>Desulfosarcina</taxon>
    </lineage>
</organism>
<sequence length="247" mass="27932">MMEEICEKAKTLRLKTIADQLPSIVETAENNNWPFSKTIEHLFDLEIETRRQNRIALCYRQSKLNEKLTIDQFDFDHHSSRKKQKTRILNLMSLGFLKEKMDVILIGNPGVGKSFLVKAAAYAATQAGTKVLFTTAMDMINHLIAADADHSLLKKLSYYHSPDLLVIDEIGYLGLGKQGSNLFFQVISGRHETKSTAITTNLPFADWGKIFDSTTVATAIADRLVYNSQIFILEGSSYRKRSKPNNQ</sequence>
<dbReference type="PANTHER" id="PTHR30050">
    <property type="entry name" value="CHROMOSOMAL REPLICATION INITIATOR PROTEIN DNAA"/>
    <property type="match status" value="1"/>
</dbReference>
<protein>
    <submittedName>
        <fullName evidence="5">ATP-binding protein</fullName>
    </submittedName>
</protein>
<dbReference type="InterPro" id="IPR002611">
    <property type="entry name" value="IstB_ATP-bd"/>
</dbReference>
<dbReference type="GO" id="GO:0005524">
    <property type="term" value="F:ATP binding"/>
    <property type="evidence" value="ECO:0007669"/>
    <property type="project" value="UniProtKB-KW"/>
</dbReference>
<evidence type="ECO:0000256" key="3">
    <source>
        <dbReference type="ARBA" id="ARBA00022840"/>
    </source>
</evidence>
<evidence type="ECO:0000313" key="5">
    <source>
        <dbReference type="EMBL" id="BBO80953.1"/>
    </source>
</evidence>
<dbReference type="SMART" id="SM00382">
    <property type="entry name" value="AAA"/>
    <property type="match status" value="1"/>
</dbReference>
<gene>
    <name evidence="5" type="ORF">DSCO28_15190</name>
</gene>
<dbReference type="NCBIfam" id="NF038214">
    <property type="entry name" value="IS21_help_AAA"/>
    <property type="match status" value="1"/>
</dbReference>
<dbReference type="RefSeq" id="WP_331460250.1">
    <property type="nucleotide sequence ID" value="NZ_AP021876.1"/>
</dbReference>
<dbReference type="InterPro" id="IPR027417">
    <property type="entry name" value="P-loop_NTPase"/>
</dbReference>
<dbReference type="CDD" id="cd00009">
    <property type="entry name" value="AAA"/>
    <property type="match status" value="1"/>
</dbReference>
<dbReference type="Gene3D" id="3.40.50.300">
    <property type="entry name" value="P-loop containing nucleotide triphosphate hydrolases"/>
    <property type="match status" value="1"/>
</dbReference>
<feature type="domain" description="AAA+ ATPase" evidence="4">
    <location>
        <begin position="99"/>
        <end position="231"/>
    </location>
</feature>
<comment type="similarity">
    <text evidence="1">Belongs to the IS21/IS1162 putative ATP-binding protein family.</text>
</comment>
<dbReference type="AlphaFoldDB" id="A0A5K7ZRA6"/>
<evidence type="ECO:0000256" key="1">
    <source>
        <dbReference type="ARBA" id="ARBA00008059"/>
    </source>
</evidence>
<dbReference type="PANTHER" id="PTHR30050:SF4">
    <property type="entry name" value="ATP-BINDING PROTEIN RV3427C IN INSERTION SEQUENCE-RELATED"/>
    <property type="match status" value="1"/>
</dbReference>
<dbReference type="InterPro" id="IPR003593">
    <property type="entry name" value="AAA+_ATPase"/>
</dbReference>